<reference evidence="4" key="1">
    <citation type="submission" date="2016-10" db="EMBL/GenBank/DDBJ databases">
        <authorList>
            <person name="Wibberg D."/>
        </authorList>
    </citation>
    <scope>NUCLEOTIDE SEQUENCE [LARGE SCALE GENOMIC DNA]</scope>
</reference>
<keyword evidence="3" id="KW-0418">Kinase</keyword>
<dbReference type="EC" id="2.7.11.1" evidence="3"/>
<dbReference type="InterPro" id="IPR011009">
    <property type="entry name" value="Kinase-like_dom_sf"/>
</dbReference>
<evidence type="ECO:0000313" key="5">
    <source>
        <dbReference type="Proteomes" id="UP001277561"/>
    </source>
</evidence>
<gene>
    <name evidence="3" type="primary">pknK</name>
    <name evidence="3" type="ORF">DSM25559_0834</name>
    <name evidence="2" type="ORF">RMS29_07155</name>
</gene>
<dbReference type="SUPFAM" id="SSF56112">
    <property type="entry name" value="Protein kinase-like (PK-like)"/>
    <property type="match status" value="1"/>
</dbReference>
<feature type="domain" description="Protein kinase" evidence="1">
    <location>
        <begin position="54"/>
        <end position="286"/>
    </location>
</feature>
<name>A0A1R3TMV1_9HYPH</name>
<dbReference type="PANTHER" id="PTHR24359">
    <property type="entry name" value="SERINE/THREONINE-PROTEIN KINASE SBK1"/>
    <property type="match status" value="1"/>
</dbReference>
<keyword evidence="3" id="KW-0808">Transferase</keyword>
<dbReference type="AlphaFoldDB" id="A0A1R3TMV1"/>
<dbReference type="SMART" id="SM00220">
    <property type="entry name" value="S_TKc"/>
    <property type="match status" value="1"/>
</dbReference>
<proteinExistence type="predicted"/>
<dbReference type="EMBL" id="JAVRAD010000002">
    <property type="protein sequence ID" value="MDX8329004.1"/>
    <property type="molecule type" value="Genomic_DNA"/>
</dbReference>
<dbReference type="Gene3D" id="1.10.510.10">
    <property type="entry name" value="Transferase(Phosphotransferase) domain 1"/>
    <property type="match status" value="1"/>
</dbReference>
<dbReference type="EMBL" id="FMUE01000002">
    <property type="protein sequence ID" value="SCX09409.1"/>
    <property type="molecule type" value="Genomic_DNA"/>
</dbReference>
<dbReference type="InterPro" id="IPR000719">
    <property type="entry name" value="Prot_kinase_dom"/>
</dbReference>
<evidence type="ECO:0000259" key="1">
    <source>
        <dbReference type="PROSITE" id="PS50011"/>
    </source>
</evidence>
<dbReference type="GO" id="GO:0005524">
    <property type="term" value="F:ATP binding"/>
    <property type="evidence" value="ECO:0007669"/>
    <property type="project" value="InterPro"/>
</dbReference>
<dbReference type="STRING" id="1907666.DSM25559_0834"/>
<dbReference type="PANTHER" id="PTHR24359:SF1">
    <property type="entry name" value="INHIBITOR OF NUCLEAR FACTOR KAPPA-B KINASE EPSILON SUBUNIT HOMOLOG 1-RELATED"/>
    <property type="match status" value="1"/>
</dbReference>
<evidence type="ECO:0000313" key="3">
    <source>
        <dbReference type="EMBL" id="SCX09409.1"/>
    </source>
</evidence>
<reference evidence="2 5" key="3">
    <citation type="journal article" date="2023" name="Phytobiomes J">
        <title>Deciphering the key players within the bacterial microbiota associated with aerial crown gall tumors on rhododendron: Insights into the gallobiome.</title>
        <authorList>
            <person name="Kuzmanovic N."/>
            <person name="Nesme J."/>
            <person name="Wolf J."/>
            <person name="Neumann-Schaal M."/>
            <person name="Petersen J."/>
            <person name="Fernandez-Gnecco G."/>
            <person name="Sproeer C."/>
            <person name="Bunk B."/>
            <person name="Overmann J."/>
            <person name="Sorensen S.J."/>
            <person name="Idczak E."/>
            <person name="Smalla K."/>
        </authorList>
    </citation>
    <scope>NUCLEOTIDE SEQUENCE [LARGE SCALE GENOMIC DNA]</scope>
    <source>
        <strain evidence="2">Rho-14.1</strain>
        <strain evidence="5">rho-14.1</strain>
    </source>
</reference>
<protein>
    <submittedName>
        <fullName evidence="2 3">Protein kinase</fullName>
        <ecNumber evidence="3">2.7.11.1</ecNumber>
    </submittedName>
</protein>
<evidence type="ECO:0000313" key="4">
    <source>
        <dbReference type="Proteomes" id="UP000187891"/>
    </source>
</evidence>
<accession>A0A1R3TMV1</accession>
<dbReference type="GO" id="GO:0004674">
    <property type="term" value="F:protein serine/threonine kinase activity"/>
    <property type="evidence" value="ECO:0007669"/>
    <property type="project" value="UniProtKB-EC"/>
</dbReference>
<reference evidence="3" key="2">
    <citation type="submission" date="2016-10" db="EMBL/GenBank/DDBJ databases">
        <authorList>
            <person name="de Groot N.N."/>
        </authorList>
    </citation>
    <scope>NUCLEOTIDE SEQUENCE [LARGE SCALE GENOMIC DNA]</scope>
    <source>
        <strain evidence="3">DSM25559</strain>
    </source>
</reference>
<dbReference type="InterPro" id="IPR008266">
    <property type="entry name" value="Tyr_kinase_AS"/>
</dbReference>
<dbReference type="GeneID" id="86881026"/>
<dbReference type="Pfam" id="PF00069">
    <property type="entry name" value="Pkinase"/>
    <property type="match status" value="1"/>
</dbReference>
<dbReference type="RefSeq" id="WP_153366547.1">
    <property type="nucleotide sequence ID" value="NZ_CP133552.1"/>
</dbReference>
<dbReference type="PROSITE" id="PS00109">
    <property type="entry name" value="PROTEIN_KINASE_TYR"/>
    <property type="match status" value="1"/>
</dbReference>
<evidence type="ECO:0000313" key="2">
    <source>
        <dbReference type="EMBL" id="MDX8329004.1"/>
    </source>
</evidence>
<dbReference type="PROSITE" id="PS50011">
    <property type="entry name" value="PROTEIN_KINASE_DOM"/>
    <property type="match status" value="1"/>
</dbReference>
<keyword evidence="5" id="KW-1185">Reference proteome</keyword>
<dbReference type="Proteomes" id="UP000187891">
    <property type="component" value="Unassembled WGS sequence"/>
</dbReference>
<dbReference type="Proteomes" id="UP001277561">
    <property type="component" value="Unassembled WGS sequence"/>
</dbReference>
<organism evidence="3 4">
    <name type="scientific">Agrobacterium rosae</name>
    <dbReference type="NCBI Taxonomy" id="1972867"/>
    <lineage>
        <taxon>Bacteria</taxon>
        <taxon>Pseudomonadati</taxon>
        <taxon>Pseudomonadota</taxon>
        <taxon>Alphaproteobacteria</taxon>
        <taxon>Hyphomicrobiales</taxon>
        <taxon>Rhizobiaceae</taxon>
        <taxon>Rhizobium/Agrobacterium group</taxon>
        <taxon>Agrobacterium</taxon>
    </lineage>
</organism>
<sequence>MSNANDVAKHFADLLAAIRQSERPDDVIDRIRDALDRKASALSQQNPVFIENSFTLEAVAYETESTQILQVTHRDLRTSFALKTVPEKARDDAFLVQNLRREAEIGLSMRHPCLHEVSALLRLPDGRPGLLQPWTPVSLASVLTDGTLTRDEISTVLDRVLGAVAALHAKDYVHGDITAANILLPDGNLEKARLADFSITLKTGEHYSMHGIDYAGSPEFSPAEQMAGSAAAHPLYDIYSVGKLAQRLLSATGSDEHEKLVRFAQLCTAEDASKRPQSAEDAALFL</sequence>